<keyword evidence="4" id="KW-0804">Transcription</keyword>
<dbReference type="Gene3D" id="1.10.10.10">
    <property type="entry name" value="Winged helix-like DNA-binding domain superfamily/Winged helix DNA-binding domain"/>
    <property type="match status" value="1"/>
</dbReference>
<dbReference type="EMBL" id="JADBEM010000001">
    <property type="protein sequence ID" value="MBE1608884.1"/>
    <property type="molecule type" value="Genomic_DNA"/>
</dbReference>
<organism evidence="6 7">
    <name type="scientific">Actinopolymorpha pittospori</name>
    <dbReference type="NCBI Taxonomy" id="648752"/>
    <lineage>
        <taxon>Bacteria</taxon>
        <taxon>Bacillati</taxon>
        <taxon>Actinomycetota</taxon>
        <taxon>Actinomycetes</taxon>
        <taxon>Propionibacteriales</taxon>
        <taxon>Actinopolymorphaceae</taxon>
        <taxon>Actinopolymorpha</taxon>
    </lineage>
</organism>
<evidence type="ECO:0000256" key="3">
    <source>
        <dbReference type="ARBA" id="ARBA00023125"/>
    </source>
</evidence>
<dbReference type="InterPro" id="IPR005119">
    <property type="entry name" value="LysR_subst-bd"/>
</dbReference>
<sequence>MLNLHRLRLLHEFRLRGTVAAVAAALSYSPSTVSQQLAILEREAGVGLFIPVGRRLQLTPAGEQLAERAAELLALHDQIRDELRNGSDQVTGTIRLSALQSTTLTALPRTLTALQRDHPRLRVEMFQLPPEQALFELAGRRFDLVIAEQYPGTSRDLQPDFDYEPLCEDAMRIAIAPDCSAASLADLRNAVWVMEPLGTAAREWAVQQCRAAGFEPDVRYQTDDLTAHRLLIQSGNACGILPSLFLGSRPADLTLIDLPGRPLRHVFTTARKTSVNTPALRACRQALRAAIAAPEVNGVAARSGLAVTGGRPPGEALSA</sequence>
<accession>A0A927RBL5</accession>
<dbReference type="Proteomes" id="UP000638648">
    <property type="component" value="Unassembled WGS sequence"/>
</dbReference>
<dbReference type="RefSeq" id="WP_192752579.1">
    <property type="nucleotide sequence ID" value="NZ_BAABJL010000041.1"/>
</dbReference>
<gene>
    <name evidence="6" type="ORF">HEB94_005732</name>
</gene>
<dbReference type="Gene3D" id="3.40.190.10">
    <property type="entry name" value="Periplasmic binding protein-like II"/>
    <property type="match status" value="2"/>
</dbReference>
<dbReference type="InterPro" id="IPR036388">
    <property type="entry name" value="WH-like_DNA-bd_sf"/>
</dbReference>
<dbReference type="AlphaFoldDB" id="A0A927RBL5"/>
<dbReference type="SUPFAM" id="SSF53850">
    <property type="entry name" value="Periplasmic binding protein-like II"/>
    <property type="match status" value="1"/>
</dbReference>
<dbReference type="InterPro" id="IPR036390">
    <property type="entry name" value="WH_DNA-bd_sf"/>
</dbReference>
<proteinExistence type="inferred from homology"/>
<evidence type="ECO:0000256" key="4">
    <source>
        <dbReference type="ARBA" id="ARBA00023163"/>
    </source>
</evidence>
<comment type="similarity">
    <text evidence="1">Belongs to the LysR transcriptional regulatory family.</text>
</comment>
<evidence type="ECO:0000256" key="1">
    <source>
        <dbReference type="ARBA" id="ARBA00009437"/>
    </source>
</evidence>
<dbReference type="PANTHER" id="PTHR30346:SF29">
    <property type="entry name" value="LYSR SUBSTRATE-BINDING"/>
    <property type="match status" value="1"/>
</dbReference>
<reference evidence="6" key="1">
    <citation type="submission" date="2020-10" db="EMBL/GenBank/DDBJ databases">
        <title>Sequencing the genomes of 1000 actinobacteria strains.</title>
        <authorList>
            <person name="Klenk H.-P."/>
        </authorList>
    </citation>
    <scope>NUCLEOTIDE SEQUENCE</scope>
    <source>
        <strain evidence="6">DSM 45354</strain>
    </source>
</reference>
<evidence type="ECO:0000259" key="5">
    <source>
        <dbReference type="PROSITE" id="PS50931"/>
    </source>
</evidence>
<keyword evidence="3 6" id="KW-0238">DNA-binding</keyword>
<feature type="domain" description="HTH lysR-type" evidence="5">
    <location>
        <begin position="2"/>
        <end position="59"/>
    </location>
</feature>
<dbReference type="GO" id="GO:0032993">
    <property type="term" value="C:protein-DNA complex"/>
    <property type="evidence" value="ECO:0007669"/>
    <property type="project" value="TreeGrafter"/>
</dbReference>
<name>A0A927RBL5_9ACTN</name>
<protein>
    <submittedName>
        <fullName evidence="6">DNA-binding transcriptional LysR family regulator</fullName>
    </submittedName>
</protein>
<dbReference type="GO" id="GO:0003677">
    <property type="term" value="F:DNA binding"/>
    <property type="evidence" value="ECO:0007669"/>
    <property type="project" value="UniProtKB-KW"/>
</dbReference>
<evidence type="ECO:0000313" key="6">
    <source>
        <dbReference type="EMBL" id="MBE1608884.1"/>
    </source>
</evidence>
<keyword evidence="7" id="KW-1185">Reference proteome</keyword>
<evidence type="ECO:0000256" key="2">
    <source>
        <dbReference type="ARBA" id="ARBA00023015"/>
    </source>
</evidence>
<dbReference type="Pfam" id="PF00126">
    <property type="entry name" value="HTH_1"/>
    <property type="match status" value="1"/>
</dbReference>
<keyword evidence="2" id="KW-0805">Transcription regulation</keyword>
<dbReference type="PANTHER" id="PTHR30346">
    <property type="entry name" value="TRANSCRIPTIONAL DUAL REGULATOR HCAR-RELATED"/>
    <property type="match status" value="1"/>
</dbReference>
<dbReference type="InterPro" id="IPR000847">
    <property type="entry name" value="LysR_HTH_N"/>
</dbReference>
<evidence type="ECO:0000313" key="7">
    <source>
        <dbReference type="Proteomes" id="UP000638648"/>
    </source>
</evidence>
<dbReference type="GO" id="GO:0003700">
    <property type="term" value="F:DNA-binding transcription factor activity"/>
    <property type="evidence" value="ECO:0007669"/>
    <property type="project" value="InterPro"/>
</dbReference>
<comment type="caution">
    <text evidence="6">The sequence shown here is derived from an EMBL/GenBank/DDBJ whole genome shotgun (WGS) entry which is preliminary data.</text>
</comment>
<dbReference type="Pfam" id="PF03466">
    <property type="entry name" value="LysR_substrate"/>
    <property type="match status" value="1"/>
</dbReference>
<dbReference type="PROSITE" id="PS50931">
    <property type="entry name" value="HTH_LYSR"/>
    <property type="match status" value="1"/>
</dbReference>
<dbReference type="SUPFAM" id="SSF46785">
    <property type="entry name" value="Winged helix' DNA-binding domain"/>
    <property type="match status" value="1"/>
</dbReference>